<proteinExistence type="predicted"/>
<evidence type="ECO:0000313" key="3">
    <source>
        <dbReference type="Proteomes" id="UP001519460"/>
    </source>
</evidence>
<name>A0ABD0JZ28_9CAEN</name>
<comment type="caution">
    <text evidence="2">The sequence shown here is derived from an EMBL/GenBank/DDBJ whole genome shotgun (WGS) entry which is preliminary data.</text>
</comment>
<feature type="region of interest" description="Disordered" evidence="1">
    <location>
        <begin position="44"/>
        <end position="77"/>
    </location>
</feature>
<keyword evidence="3" id="KW-1185">Reference proteome</keyword>
<accession>A0ABD0JZ28</accession>
<sequence>MKEDRTNFQTFMQERHTGRNCHNVKTNEKKINGQAIRRLAPIHSSIRTPSQQGMPSVQRPGNRQSALQLQPVARATL</sequence>
<evidence type="ECO:0000313" key="2">
    <source>
        <dbReference type="EMBL" id="KAK7480177.1"/>
    </source>
</evidence>
<gene>
    <name evidence="2" type="ORF">BaRGS_00028562</name>
</gene>
<evidence type="ECO:0000256" key="1">
    <source>
        <dbReference type="SAM" id="MobiDB-lite"/>
    </source>
</evidence>
<dbReference type="AlphaFoldDB" id="A0ABD0JZ28"/>
<organism evidence="2 3">
    <name type="scientific">Batillaria attramentaria</name>
    <dbReference type="NCBI Taxonomy" id="370345"/>
    <lineage>
        <taxon>Eukaryota</taxon>
        <taxon>Metazoa</taxon>
        <taxon>Spiralia</taxon>
        <taxon>Lophotrochozoa</taxon>
        <taxon>Mollusca</taxon>
        <taxon>Gastropoda</taxon>
        <taxon>Caenogastropoda</taxon>
        <taxon>Sorbeoconcha</taxon>
        <taxon>Cerithioidea</taxon>
        <taxon>Batillariidae</taxon>
        <taxon>Batillaria</taxon>
    </lineage>
</organism>
<reference evidence="2 3" key="1">
    <citation type="journal article" date="2023" name="Sci. Data">
        <title>Genome assembly of the Korean intertidal mud-creeper Batillaria attramentaria.</title>
        <authorList>
            <person name="Patra A.K."/>
            <person name="Ho P.T."/>
            <person name="Jun S."/>
            <person name="Lee S.J."/>
            <person name="Kim Y."/>
            <person name="Won Y.J."/>
        </authorList>
    </citation>
    <scope>NUCLEOTIDE SEQUENCE [LARGE SCALE GENOMIC DNA]</scope>
    <source>
        <strain evidence="2">Wonlab-2016</strain>
    </source>
</reference>
<dbReference type="Proteomes" id="UP001519460">
    <property type="component" value="Unassembled WGS sequence"/>
</dbReference>
<feature type="compositionally biased region" description="Polar residues" evidence="1">
    <location>
        <begin position="45"/>
        <end position="68"/>
    </location>
</feature>
<protein>
    <submittedName>
        <fullName evidence="2">Uncharacterized protein</fullName>
    </submittedName>
</protein>
<dbReference type="EMBL" id="JACVVK020000286">
    <property type="protein sequence ID" value="KAK7480177.1"/>
    <property type="molecule type" value="Genomic_DNA"/>
</dbReference>